<organism evidence="7 8">
    <name type="scientific">Coemansia interrupta</name>
    <dbReference type="NCBI Taxonomy" id="1126814"/>
    <lineage>
        <taxon>Eukaryota</taxon>
        <taxon>Fungi</taxon>
        <taxon>Fungi incertae sedis</taxon>
        <taxon>Zoopagomycota</taxon>
        <taxon>Kickxellomycotina</taxon>
        <taxon>Kickxellomycetes</taxon>
        <taxon>Kickxellales</taxon>
        <taxon>Kickxellaceae</taxon>
        <taxon>Coemansia</taxon>
    </lineage>
</organism>
<dbReference type="EMBL" id="JANBUM010000372">
    <property type="protein sequence ID" value="KAJ2778047.1"/>
    <property type="molecule type" value="Genomic_DNA"/>
</dbReference>
<evidence type="ECO:0000256" key="1">
    <source>
        <dbReference type="ARBA" id="ARBA00004123"/>
    </source>
</evidence>
<dbReference type="GO" id="GO:0006272">
    <property type="term" value="P:leading strand elongation"/>
    <property type="evidence" value="ECO:0007669"/>
    <property type="project" value="TreeGrafter"/>
</dbReference>
<proteinExistence type="predicted"/>
<dbReference type="CDD" id="cd22928">
    <property type="entry name" value="HFD_POLE3_DPB4"/>
    <property type="match status" value="1"/>
</dbReference>
<accession>A0A9W8H523</accession>
<dbReference type="Proteomes" id="UP001140172">
    <property type="component" value="Unassembled WGS sequence"/>
</dbReference>
<keyword evidence="2" id="KW-0539">Nucleus</keyword>
<comment type="subcellular location">
    <subcellularLocation>
        <location evidence="1">Nucleus</location>
    </subcellularLocation>
</comment>
<feature type="domain" description="Transcription factor CBF/NF-Y/archaeal histone" evidence="6">
    <location>
        <begin position="16"/>
        <end position="79"/>
    </location>
</feature>
<reference evidence="7" key="1">
    <citation type="submission" date="2022-07" db="EMBL/GenBank/DDBJ databases">
        <title>Phylogenomic reconstructions and comparative analyses of Kickxellomycotina fungi.</title>
        <authorList>
            <person name="Reynolds N.K."/>
            <person name="Stajich J.E."/>
            <person name="Barry K."/>
            <person name="Grigoriev I.V."/>
            <person name="Crous P."/>
            <person name="Smith M.E."/>
        </authorList>
    </citation>
    <scope>NUCLEOTIDE SEQUENCE</scope>
    <source>
        <strain evidence="7">BCRC 34489</strain>
    </source>
</reference>
<dbReference type="GO" id="GO:0046982">
    <property type="term" value="F:protein heterodimerization activity"/>
    <property type="evidence" value="ECO:0007669"/>
    <property type="project" value="InterPro"/>
</dbReference>
<feature type="compositionally biased region" description="Polar residues" evidence="5">
    <location>
        <begin position="160"/>
        <end position="187"/>
    </location>
</feature>
<dbReference type="OrthoDB" id="1707486at2759"/>
<evidence type="ECO:0000256" key="2">
    <source>
        <dbReference type="ARBA" id="ARBA00023242"/>
    </source>
</evidence>
<dbReference type="AlphaFoldDB" id="A0A9W8H523"/>
<dbReference type="InterPro" id="IPR009072">
    <property type="entry name" value="Histone-fold"/>
</dbReference>
<dbReference type="SUPFAM" id="SSF47113">
    <property type="entry name" value="Histone-fold"/>
    <property type="match status" value="1"/>
</dbReference>
<dbReference type="GO" id="GO:0008622">
    <property type="term" value="C:epsilon DNA polymerase complex"/>
    <property type="evidence" value="ECO:0007669"/>
    <property type="project" value="TreeGrafter"/>
</dbReference>
<dbReference type="PANTHER" id="PTHR46172:SF1">
    <property type="entry name" value="DNA POLYMERASE EPSILON SUBUNIT 3"/>
    <property type="match status" value="1"/>
</dbReference>
<evidence type="ECO:0000259" key="6">
    <source>
        <dbReference type="Pfam" id="PF00808"/>
    </source>
</evidence>
<feature type="compositionally biased region" description="Acidic residues" evidence="5">
    <location>
        <begin position="119"/>
        <end position="152"/>
    </location>
</feature>
<comment type="caution">
    <text evidence="7">The sequence shown here is derived from an EMBL/GenBank/DDBJ whole genome shotgun (WGS) entry which is preliminary data.</text>
</comment>
<feature type="region of interest" description="Disordered" evidence="5">
    <location>
        <begin position="110"/>
        <end position="212"/>
    </location>
</feature>
<dbReference type="GO" id="GO:0031507">
    <property type="term" value="P:heterochromatin formation"/>
    <property type="evidence" value="ECO:0007669"/>
    <property type="project" value="TreeGrafter"/>
</dbReference>
<dbReference type="PANTHER" id="PTHR46172">
    <property type="entry name" value="DNA POLYMERASE EPSILON SUBUNIT 3"/>
    <property type="match status" value="1"/>
</dbReference>
<dbReference type="GO" id="GO:0008623">
    <property type="term" value="C:CHRAC"/>
    <property type="evidence" value="ECO:0007669"/>
    <property type="project" value="TreeGrafter"/>
</dbReference>
<evidence type="ECO:0000256" key="3">
    <source>
        <dbReference type="ARBA" id="ARBA00039775"/>
    </source>
</evidence>
<dbReference type="InterPro" id="IPR003958">
    <property type="entry name" value="CBFA_NFYB_domain"/>
</dbReference>
<protein>
    <recommendedName>
        <fullName evidence="3">DNA polymerase epsilon subunit D</fullName>
    </recommendedName>
    <alternativeName>
        <fullName evidence="4">DNA polymerase II subunit D</fullName>
    </alternativeName>
</protein>
<evidence type="ECO:0000256" key="5">
    <source>
        <dbReference type="SAM" id="MobiDB-lite"/>
    </source>
</evidence>
<keyword evidence="8" id="KW-1185">Reference proteome</keyword>
<evidence type="ECO:0000313" key="7">
    <source>
        <dbReference type="EMBL" id="KAJ2778047.1"/>
    </source>
</evidence>
<name>A0A9W8H523_9FUNG</name>
<dbReference type="GO" id="GO:0031490">
    <property type="term" value="F:chromatin DNA binding"/>
    <property type="evidence" value="ECO:0007669"/>
    <property type="project" value="TreeGrafter"/>
</dbReference>
<gene>
    <name evidence="7" type="ORF">GGI15_004299</name>
</gene>
<evidence type="ECO:0000313" key="8">
    <source>
        <dbReference type="Proteomes" id="UP001140172"/>
    </source>
</evidence>
<dbReference type="Pfam" id="PF00808">
    <property type="entry name" value="CBFD_NFYB_HMF"/>
    <property type="match status" value="1"/>
</dbReference>
<dbReference type="InterPro" id="IPR051377">
    <property type="entry name" value="DNA_Pol-Epsilon_Subunit"/>
</dbReference>
<dbReference type="GO" id="GO:0006974">
    <property type="term" value="P:DNA damage response"/>
    <property type="evidence" value="ECO:0007669"/>
    <property type="project" value="TreeGrafter"/>
</dbReference>
<sequence>MSTAASSGNTIDDLDFPKAVLTRIVKASLPDNIAIQKDARLAVSKASTVFVSYLAATANDCARESGHKTIMTNDVFKALEAVGLGDFIEKLQADLAVYAAHAKEKKELAAKNKAGETEGGQEAEVEAEVEEDVEEEDDNDEDEGEDGNEPEAAESAAMDTDSQPANSASSNVDTSAPANETTTTSPTLPKAQSEYMDVDENSPENVKRPRIE</sequence>
<evidence type="ECO:0000256" key="4">
    <source>
        <dbReference type="ARBA" id="ARBA00042096"/>
    </source>
</evidence>
<dbReference type="Gene3D" id="1.10.20.10">
    <property type="entry name" value="Histone, subunit A"/>
    <property type="match status" value="1"/>
</dbReference>